<proteinExistence type="predicted"/>
<sequence>MDGKVIVVASTKGGVGKTTVALNIAIARAMQGRDVWLINGDRQDTASTAIAIRGEAGRHPPIATAHYPDGSALRTQLLHQRSKFQDIVIDVGGRDSTALRAALSQADLVLVPFQPRSFDTWAVADIAALIEEARATSGKPTEALGFLNMADTAGSDNKEAVETLADYPAIKYLDTPIRRRKSIANAAGSGMSVLEYQPKDEKANAELNALLKAIY</sequence>
<reference evidence="2 3" key="1">
    <citation type="journal article" date="2022" name="Int. J. Syst. Evol. Microbiol.">
        <title>Noviherbaspirillum aridicola sp. nov., isolated from an arid soil in Pakistan.</title>
        <authorList>
            <person name="Khan I.U."/>
            <person name="Saqib M."/>
            <person name="Amin A."/>
            <person name="Hussain F."/>
            <person name="Li L."/>
            <person name="Liu Y.H."/>
            <person name="Fang B.Z."/>
            <person name="Ahmed I."/>
            <person name="Li W.J."/>
        </authorList>
    </citation>
    <scope>NUCLEOTIDE SEQUENCE [LARGE SCALE GENOMIC DNA]</scope>
    <source>
        <strain evidence="2 3">NCCP-691</strain>
    </source>
</reference>
<dbReference type="Gene3D" id="3.40.50.300">
    <property type="entry name" value="P-loop containing nucleotide triphosphate hydrolases"/>
    <property type="match status" value="1"/>
</dbReference>
<dbReference type="EMBL" id="BPMK01000025">
    <property type="protein sequence ID" value="GIZ54070.1"/>
    <property type="molecule type" value="Genomic_DNA"/>
</dbReference>
<evidence type="ECO:0000313" key="2">
    <source>
        <dbReference type="EMBL" id="GIZ54070.1"/>
    </source>
</evidence>
<name>A0ABQ4QB98_9BURK</name>
<dbReference type="Proteomes" id="UP000887222">
    <property type="component" value="Unassembled WGS sequence"/>
</dbReference>
<accession>A0ABQ4QB98</accession>
<dbReference type="PIRSF" id="PIRSF009320">
    <property type="entry name" value="Nuc_binding_HP_1000"/>
    <property type="match status" value="1"/>
</dbReference>
<dbReference type="RefSeq" id="WP_220810477.1">
    <property type="nucleotide sequence ID" value="NZ_BPMK01000025.1"/>
</dbReference>
<dbReference type="InterPro" id="IPR027417">
    <property type="entry name" value="P-loop_NTPase"/>
</dbReference>
<dbReference type="Pfam" id="PF01656">
    <property type="entry name" value="CbiA"/>
    <property type="match status" value="1"/>
</dbReference>
<comment type="caution">
    <text evidence="2">The sequence shown here is derived from an EMBL/GenBank/DDBJ whole genome shotgun (WGS) entry which is preliminary data.</text>
</comment>
<evidence type="ECO:0000313" key="3">
    <source>
        <dbReference type="Proteomes" id="UP000887222"/>
    </source>
</evidence>
<dbReference type="InterPro" id="IPR050678">
    <property type="entry name" value="DNA_Partitioning_ATPase"/>
</dbReference>
<protein>
    <submittedName>
        <fullName evidence="2">Chromosome partitioning protein ParA</fullName>
    </submittedName>
</protein>
<evidence type="ECO:0000259" key="1">
    <source>
        <dbReference type="Pfam" id="PF01656"/>
    </source>
</evidence>
<dbReference type="PANTHER" id="PTHR13696">
    <property type="entry name" value="P-LOOP CONTAINING NUCLEOSIDE TRIPHOSPHATE HYDROLASE"/>
    <property type="match status" value="1"/>
</dbReference>
<dbReference type="SUPFAM" id="SSF52540">
    <property type="entry name" value="P-loop containing nucleoside triphosphate hydrolases"/>
    <property type="match status" value="1"/>
</dbReference>
<organism evidence="2 3">
    <name type="scientific">Noviherbaspirillum aridicola</name>
    <dbReference type="NCBI Taxonomy" id="2849687"/>
    <lineage>
        <taxon>Bacteria</taxon>
        <taxon>Pseudomonadati</taxon>
        <taxon>Pseudomonadota</taxon>
        <taxon>Betaproteobacteria</taxon>
        <taxon>Burkholderiales</taxon>
        <taxon>Oxalobacteraceae</taxon>
        <taxon>Noviherbaspirillum</taxon>
    </lineage>
</organism>
<keyword evidence="3" id="KW-1185">Reference proteome</keyword>
<dbReference type="CDD" id="cd02042">
    <property type="entry name" value="ParAB_family"/>
    <property type="match status" value="1"/>
</dbReference>
<dbReference type="PANTHER" id="PTHR13696:SF96">
    <property type="entry name" value="COBQ_COBB_MIND_PARA NUCLEOTIDE BINDING DOMAIN-CONTAINING PROTEIN"/>
    <property type="match status" value="1"/>
</dbReference>
<feature type="domain" description="CobQ/CobB/MinD/ParA nucleotide binding" evidence="1">
    <location>
        <begin position="6"/>
        <end position="193"/>
    </location>
</feature>
<dbReference type="InterPro" id="IPR002586">
    <property type="entry name" value="CobQ/CobB/MinD/ParA_Nub-bd_dom"/>
</dbReference>
<gene>
    <name evidence="2" type="ORF">NCCP691_40840</name>
</gene>